<dbReference type="Proteomes" id="UP000199533">
    <property type="component" value="Unassembled WGS sequence"/>
</dbReference>
<protein>
    <submittedName>
        <fullName evidence="1">YfdX protein</fullName>
    </submittedName>
</protein>
<sequence length="138" mass="15552">MATYPDVIKRVIPLIDANKLKNAQAALQTALNSLTVINYVFPLPIIRADEILENAQALTKKTNRTNAENEALVRSIGDARLQLETAEALGYGNQDNYRVLYERLDTLEERIGGNAPGTGYFEEIRNFISDYMEPFDKE</sequence>
<dbReference type="InterPro" id="IPR021236">
    <property type="entry name" value="Uncharacterised_YfdX"/>
</dbReference>
<evidence type="ECO:0000313" key="2">
    <source>
        <dbReference type="Proteomes" id="UP000199533"/>
    </source>
</evidence>
<evidence type="ECO:0000313" key="1">
    <source>
        <dbReference type="EMBL" id="SFK81589.1"/>
    </source>
</evidence>
<organism evidence="1 2">
    <name type="scientific">Nitrosomonas aestuarii</name>
    <dbReference type="NCBI Taxonomy" id="52441"/>
    <lineage>
        <taxon>Bacteria</taxon>
        <taxon>Pseudomonadati</taxon>
        <taxon>Pseudomonadota</taxon>
        <taxon>Betaproteobacteria</taxon>
        <taxon>Nitrosomonadales</taxon>
        <taxon>Nitrosomonadaceae</taxon>
        <taxon>Nitrosomonas</taxon>
    </lineage>
</organism>
<reference evidence="2" key="1">
    <citation type="submission" date="2016-10" db="EMBL/GenBank/DDBJ databases">
        <authorList>
            <person name="Varghese N."/>
            <person name="Submissions S."/>
        </authorList>
    </citation>
    <scope>NUCLEOTIDE SEQUENCE [LARGE SCALE GENOMIC DNA]</scope>
    <source>
        <strain evidence="2">Nm69</strain>
    </source>
</reference>
<dbReference type="AlphaFoldDB" id="A0A1I4CMW4"/>
<name>A0A1I4CMW4_9PROT</name>
<accession>A0A1I4CMW4</accession>
<dbReference type="EMBL" id="FOSP01000016">
    <property type="protein sequence ID" value="SFK81589.1"/>
    <property type="molecule type" value="Genomic_DNA"/>
</dbReference>
<proteinExistence type="predicted"/>
<dbReference type="Pfam" id="PF10938">
    <property type="entry name" value="YfdX"/>
    <property type="match status" value="1"/>
</dbReference>
<keyword evidence="2" id="KW-1185">Reference proteome</keyword>
<dbReference type="STRING" id="52441.SAMN05216302_101642"/>
<gene>
    <name evidence="1" type="ORF">SAMN05216302_101642</name>
</gene>